<organism evidence="1 2">
    <name type="scientific">Candidatus Shapirobacteria bacterium CG10_big_fil_rev_8_21_14_0_10_36_6</name>
    <dbReference type="NCBI Taxonomy" id="1974886"/>
    <lineage>
        <taxon>Bacteria</taxon>
        <taxon>Candidatus Shapironibacteriota</taxon>
    </lineage>
</organism>
<dbReference type="InterPro" id="IPR029063">
    <property type="entry name" value="SAM-dependent_MTases_sf"/>
</dbReference>
<dbReference type="SUPFAM" id="SSF53335">
    <property type="entry name" value="S-adenosyl-L-methionine-dependent methyltransferases"/>
    <property type="match status" value="1"/>
</dbReference>
<evidence type="ECO:0000313" key="1">
    <source>
        <dbReference type="EMBL" id="PJE67104.1"/>
    </source>
</evidence>
<name>A0A2M8L2F8_9BACT</name>
<gene>
    <name evidence="1" type="ORF">COU93_00575</name>
</gene>
<dbReference type="PANTHER" id="PTHR43861">
    <property type="entry name" value="TRANS-ACONITATE 2-METHYLTRANSFERASE-RELATED"/>
    <property type="match status" value="1"/>
</dbReference>
<dbReference type="Proteomes" id="UP000229766">
    <property type="component" value="Unassembled WGS sequence"/>
</dbReference>
<dbReference type="EMBL" id="PFEI01000033">
    <property type="protein sequence ID" value="PJE67104.1"/>
    <property type="molecule type" value="Genomic_DNA"/>
</dbReference>
<protein>
    <recommendedName>
        <fullName evidence="3">Methyltransferase domain-containing protein</fullName>
    </recommendedName>
</protein>
<evidence type="ECO:0008006" key="3">
    <source>
        <dbReference type="Google" id="ProtNLM"/>
    </source>
</evidence>
<dbReference type="CDD" id="cd02440">
    <property type="entry name" value="AdoMet_MTases"/>
    <property type="match status" value="1"/>
</dbReference>
<sequence>MRLGKLQSKEGIIKSNYSHGRKQPKLPTIFINKSIQNNYMDSYLKHLQRVQVGESTLSKTSYIEYNFAKFLPTQDDPNYSVLEIGPGFGEFIQVLNHHHIYNLDIYDNDKTVLKYITKKYNIHHALCAPSIAKVANKLRQYDLIFILQVFEHIPKNQYRSFLTTIYNHLKPGGKIIITVPNGGNPLNIVERYGDLQHENAFTAFSLQDLTHYYNLKHATNTIQPYKIPPKSLINLFRILAQKLLHLILFITYLANGGIYQTIYHPNISLIITKNK</sequence>
<accession>A0A2M8L2F8</accession>
<proteinExistence type="predicted"/>
<dbReference type="PANTHER" id="PTHR43861:SF6">
    <property type="entry name" value="METHYLTRANSFERASE TYPE 11"/>
    <property type="match status" value="1"/>
</dbReference>
<evidence type="ECO:0000313" key="2">
    <source>
        <dbReference type="Proteomes" id="UP000229766"/>
    </source>
</evidence>
<dbReference type="Gene3D" id="3.40.50.150">
    <property type="entry name" value="Vaccinia Virus protein VP39"/>
    <property type="match status" value="1"/>
</dbReference>
<dbReference type="Pfam" id="PF13489">
    <property type="entry name" value="Methyltransf_23"/>
    <property type="match status" value="1"/>
</dbReference>
<comment type="caution">
    <text evidence="1">The sequence shown here is derived from an EMBL/GenBank/DDBJ whole genome shotgun (WGS) entry which is preliminary data.</text>
</comment>
<reference evidence="2" key="1">
    <citation type="submission" date="2017-09" db="EMBL/GenBank/DDBJ databases">
        <title>Depth-based differentiation of microbial function through sediment-hosted aquifers and enrichment of novel symbionts in the deep terrestrial subsurface.</title>
        <authorList>
            <person name="Probst A.J."/>
            <person name="Ladd B."/>
            <person name="Jarett J.K."/>
            <person name="Geller-Mcgrath D.E."/>
            <person name="Sieber C.M.K."/>
            <person name="Emerson J.B."/>
            <person name="Anantharaman K."/>
            <person name="Thomas B.C."/>
            <person name="Malmstrom R."/>
            <person name="Stieglmeier M."/>
            <person name="Klingl A."/>
            <person name="Woyke T."/>
            <person name="Ryan C.M."/>
            <person name="Banfield J.F."/>
        </authorList>
    </citation>
    <scope>NUCLEOTIDE SEQUENCE [LARGE SCALE GENOMIC DNA]</scope>
</reference>
<dbReference type="AlphaFoldDB" id="A0A2M8L2F8"/>